<evidence type="ECO:0000256" key="3">
    <source>
        <dbReference type="ARBA" id="ARBA00022490"/>
    </source>
</evidence>
<feature type="modified residue" description="2-(S-cysteinyl)pyruvic acid O-phosphothioketal" evidence="12">
    <location>
        <position position="118"/>
    </location>
</feature>
<evidence type="ECO:0000256" key="7">
    <source>
        <dbReference type="ARBA" id="ARBA00022984"/>
    </source>
</evidence>
<feature type="binding site" evidence="12">
    <location>
        <begin position="123"/>
        <end position="127"/>
    </location>
    <ligand>
        <name>UDP-N-acetyl-alpha-D-glucosamine</name>
        <dbReference type="ChEBI" id="CHEBI:57705"/>
    </ligand>
</feature>
<comment type="catalytic activity">
    <reaction evidence="11 12">
        <text>phosphoenolpyruvate + UDP-N-acetyl-alpha-D-glucosamine = UDP-N-acetyl-3-O-(1-carboxyvinyl)-alpha-D-glucosamine + phosphate</text>
        <dbReference type="Rhea" id="RHEA:18681"/>
        <dbReference type="ChEBI" id="CHEBI:43474"/>
        <dbReference type="ChEBI" id="CHEBI:57705"/>
        <dbReference type="ChEBI" id="CHEBI:58702"/>
        <dbReference type="ChEBI" id="CHEBI:68483"/>
        <dbReference type="EC" id="2.5.1.7"/>
    </reaction>
</comment>
<accession>A0ABT9UQ72</accession>
<dbReference type="InterPro" id="IPR036968">
    <property type="entry name" value="Enolpyruvate_Tfrase_sf"/>
</dbReference>
<keyword evidence="4 12" id="KW-0132">Cell division</keyword>
<evidence type="ECO:0000256" key="9">
    <source>
        <dbReference type="ARBA" id="ARBA00023316"/>
    </source>
</evidence>
<organism evidence="14 15">
    <name type="scientific">Eubacterium multiforme</name>
    <dbReference type="NCBI Taxonomy" id="83339"/>
    <lineage>
        <taxon>Bacteria</taxon>
        <taxon>Bacillati</taxon>
        <taxon>Bacillota</taxon>
        <taxon>Clostridia</taxon>
        <taxon>Eubacteriales</taxon>
        <taxon>Eubacteriaceae</taxon>
        <taxon>Eubacterium</taxon>
    </lineage>
</organism>
<keyword evidence="8 12" id="KW-0131">Cell cycle</keyword>
<keyword evidence="6 12" id="KW-0133">Cell shape</keyword>
<feature type="binding site" evidence="12">
    <location>
        <position position="306"/>
    </location>
    <ligand>
        <name>UDP-N-acetyl-alpha-D-glucosamine</name>
        <dbReference type="ChEBI" id="CHEBI:57705"/>
    </ligand>
</feature>
<keyword evidence="15" id="KW-1185">Reference proteome</keyword>
<evidence type="ECO:0000256" key="1">
    <source>
        <dbReference type="ARBA" id="ARBA00004496"/>
    </source>
</evidence>
<comment type="pathway">
    <text evidence="2 12">Cell wall biogenesis; peptidoglycan biosynthesis.</text>
</comment>
<evidence type="ECO:0000256" key="6">
    <source>
        <dbReference type="ARBA" id="ARBA00022960"/>
    </source>
</evidence>
<dbReference type="InterPro" id="IPR050068">
    <property type="entry name" value="MurA_subfamily"/>
</dbReference>
<comment type="function">
    <text evidence="12">Cell wall formation. Adds enolpyruvyl to UDP-N-acetylglucosamine.</text>
</comment>
<feature type="binding site" evidence="12">
    <location>
        <position position="94"/>
    </location>
    <ligand>
        <name>UDP-N-acetyl-alpha-D-glucosamine</name>
        <dbReference type="ChEBI" id="CHEBI:57705"/>
    </ligand>
</feature>
<dbReference type="NCBIfam" id="TIGR01072">
    <property type="entry name" value="murA"/>
    <property type="match status" value="1"/>
</dbReference>
<evidence type="ECO:0000256" key="4">
    <source>
        <dbReference type="ARBA" id="ARBA00022618"/>
    </source>
</evidence>
<evidence type="ECO:0000259" key="13">
    <source>
        <dbReference type="Pfam" id="PF00275"/>
    </source>
</evidence>
<dbReference type="GO" id="GO:0008760">
    <property type="term" value="F:UDP-N-acetylglucosamine 1-carboxyvinyltransferase activity"/>
    <property type="evidence" value="ECO:0007669"/>
    <property type="project" value="UniProtKB-EC"/>
</dbReference>
<evidence type="ECO:0000313" key="14">
    <source>
        <dbReference type="EMBL" id="MDQ0148808.1"/>
    </source>
</evidence>
<gene>
    <name evidence="12" type="primary">murA</name>
    <name evidence="14" type="ORF">J2S18_000725</name>
</gene>
<keyword evidence="3 12" id="KW-0963">Cytoplasm</keyword>
<dbReference type="EC" id="2.5.1.7" evidence="12"/>
<dbReference type="RefSeq" id="WP_307483327.1">
    <property type="nucleotide sequence ID" value="NZ_JAUSUF010000001.1"/>
</dbReference>
<proteinExistence type="inferred from homology"/>
<reference evidence="14 15" key="1">
    <citation type="submission" date="2023-07" db="EMBL/GenBank/DDBJ databases">
        <title>Genomic Encyclopedia of Type Strains, Phase IV (KMG-IV): sequencing the most valuable type-strain genomes for metagenomic binning, comparative biology and taxonomic classification.</title>
        <authorList>
            <person name="Goeker M."/>
        </authorList>
    </citation>
    <scope>NUCLEOTIDE SEQUENCE [LARGE SCALE GENOMIC DNA]</scope>
    <source>
        <strain evidence="14 15">DSM 20694</strain>
    </source>
</reference>
<feature type="active site" description="Proton donor" evidence="12">
    <location>
        <position position="118"/>
    </location>
</feature>
<dbReference type="InterPro" id="IPR001986">
    <property type="entry name" value="Enolpyruvate_Tfrase_dom"/>
</dbReference>
<comment type="caution">
    <text evidence="14">The sequence shown here is derived from an EMBL/GenBank/DDBJ whole genome shotgun (WGS) entry which is preliminary data.</text>
</comment>
<dbReference type="PANTHER" id="PTHR43783:SF1">
    <property type="entry name" value="UDP-N-ACETYLGLUCOSAMINE 1-CARBOXYVINYLTRANSFERASE"/>
    <property type="match status" value="1"/>
</dbReference>
<keyword evidence="12" id="KW-0670">Pyruvate</keyword>
<sequence length="419" mass="45668">MEKIIVKGVSRLQGDVNISSAKNSVLPIIVSTILSPNEIIIKNTPMLEDVQVILNLLKGLDADVNYSKISTNLKINTENLKNFDATNSLVRKMRASFLIMGPMLSRFGYCKLSMPGGCNIGSRPIDLHLKGLSALGAEITQGHGFVEARAKRLIGNRIYLDFPSVGATENIMMAAVLANGTTIIENAAEEPEIWDLANFLNSMGANIKGAGLGKITIEGVKELKGTSYKPIYDRIEAGTFMVAAAITNSMIKINDVNEEHLRPLIEKLKECGIILTEEDNGIIVDGRLDKKSVDIKTLPYPGFPTDMQPQIMALLAVTKGSSIITETVFENRFMHVAELVRMGAKIKIDGRTAIIEGVSKLTGCEVKATDLRAGAAMILAGLVADGTTEISDIYHIDRGYLNIEEKFRKLGACIYRIEK</sequence>
<evidence type="ECO:0000256" key="8">
    <source>
        <dbReference type="ARBA" id="ARBA00023306"/>
    </source>
</evidence>
<dbReference type="NCBIfam" id="NF006873">
    <property type="entry name" value="PRK09369.1"/>
    <property type="match status" value="1"/>
</dbReference>
<dbReference type="InterPro" id="IPR005750">
    <property type="entry name" value="UDP_GlcNAc_COvinyl_MurA"/>
</dbReference>
<evidence type="ECO:0000313" key="15">
    <source>
        <dbReference type="Proteomes" id="UP001228504"/>
    </source>
</evidence>
<feature type="binding site" evidence="12">
    <location>
        <position position="328"/>
    </location>
    <ligand>
        <name>UDP-N-acetyl-alpha-D-glucosamine</name>
        <dbReference type="ChEBI" id="CHEBI:57705"/>
    </ligand>
</feature>
<evidence type="ECO:0000256" key="12">
    <source>
        <dbReference type="HAMAP-Rule" id="MF_00111"/>
    </source>
</evidence>
<comment type="similarity">
    <text evidence="10 12">Belongs to the EPSP synthase family. MurA subfamily.</text>
</comment>
<feature type="binding site" evidence="12">
    <location>
        <begin position="22"/>
        <end position="23"/>
    </location>
    <ligand>
        <name>phosphoenolpyruvate</name>
        <dbReference type="ChEBI" id="CHEBI:58702"/>
    </ligand>
</feature>
<dbReference type="CDD" id="cd01555">
    <property type="entry name" value="UdpNAET"/>
    <property type="match status" value="1"/>
</dbReference>
<evidence type="ECO:0000256" key="10">
    <source>
        <dbReference type="ARBA" id="ARBA00038367"/>
    </source>
</evidence>
<dbReference type="Pfam" id="PF00275">
    <property type="entry name" value="EPSP_synthase"/>
    <property type="match status" value="1"/>
</dbReference>
<keyword evidence="7 12" id="KW-0573">Peptidoglycan synthesis</keyword>
<dbReference type="InterPro" id="IPR013792">
    <property type="entry name" value="RNA3'P_cycl/enolpyr_Trfase_a/b"/>
</dbReference>
<protein>
    <recommendedName>
        <fullName evidence="12">UDP-N-acetylglucosamine 1-carboxyvinyltransferase</fullName>
        <ecNumber evidence="12">2.5.1.7</ecNumber>
    </recommendedName>
    <alternativeName>
        <fullName evidence="12">Enoylpyruvate transferase</fullName>
    </alternativeName>
    <alternativeName>
        <fullName evidence="12">UDP-N-acetylglucosamine enolpyruvyl transferase</fullName>
        <shortName evidence="12">EPT</shortName>
    </alternativeName>
</protein>
<dbReference type="EMBL" id="JAUSUF010000001">
    <property type="protein sequence ID" value="MDQ0148808.1"/>
    <property type="molecule type" value="Genomic_DNA"/>
</dbReference>
<evidence type="ECO:0000256" key="11">
    <source>
        <dbReference type="ARBA" id="ARBA00047527"/>
    </source>
</evidence>
<feature type="domain" description="Enolpyruvate transferase" evidence="13">
    <location>
        <begin position="6"/>
        <end position="406"/>
    </location>
</feature>
<comment type="subcellular location">
    <subcellularLocation>
        <location evidence="1 12">Cytoplasm</location>
    </subcellularLocation>
</comment>
<comment type="caution">
    <text evidence="12">Lacks conserved residue(s) required for the propagation of feature annotation.</text>
</comment>
<name>A0ABT9UQ72_9FIRM</name>
<evidence type="ECO:0000256" key="5">
    <source>
        <dbReference type="ARBA" id="ARBA00022679"/>
    </source>
</evidence>
<keyword evidence="9 12" id="KW-0961">Cell wall biogenesis/degradation</keyword>
<dbReference type="Gene3D" id="3.65.10.10">
    <property type="entry name" value="Enolpyruvate transferase domain"/>
    <property type="match status" value="2"/>
</dbReference>
<evidence type="ECO:0000256" key="2">
    <source>
        <dbReference type="ARBA" id="ARBA00004752"/>
    </source>
</evidence>
<dbReference type="SUPFAM" id="SSF55205">
    <property type="entry name" value="EPT/RTPC-like"/>
    <property type="match status" value="1"/>
</dbReference>
<keyword evidence="5 12" id="KW-0808">Transferase</keyword>
<dbReference type="HAMAP" id="MF_00111">
    <property type="entry name" value="MurA"/>
    <property type="match status" value="1"/>
</dbReference>
<dbReference type="Proteomes" id="UP001228504">
    <property type="component" value="Unassembled WGS sequence"/>
</dbReference>
<dbReference type="PANTHER" id="PTHR43783">
    <property type="entry name" value="UDP-N-ACETYLGLUCOSAMINE 1-CARBOXYVINYLTRANSFERASE"/>
    <property type="match status" value="1"/>
</dbReference>